<name>A0A5A7TFJ7_CUCMM</name>
<dbReference type="EMBL" id="SSTE01018075">
    <property type="protein sequence ID" value="KAA0040029.1"/>
    <property type="molecule type" value="Genomic_DNA"/>
</dbReference>
<organism evidence="8 10">
    <name type="scientific">Cucumis melo var. makuwa</name>
    <name type="common">Oriental melon</name>
    <dbReference type="NCBI Taxonomy" id="1194695"/>
    <lineage>
        <taxon>Eukaryota</taxon>
        <taxon>Viridiplantae</taxon>
        <taxon>Streptophyta</taxon>
        <taxon>Embryophyta</taxon>
        <taxon>Tracheophyta</taxon>
        <taxon>Spermatophyta</taxon>
        <taxon>Magnoliopsida</taxon>
        <taxon>eudicotyledons</taxon>
        <taxon>Gunneridae</taxon>
        <taxon>Pentapetalae</taxon>
        <taxon>rosids</taxon>
        <taxon>fabids</taxon>
        <taxon>Cucurbitales</taxon>
        <taxon>Cucurbitaceae</taxon>
        <taxon>Benincaseae</taxon>
        <taxon>Cucumis</taxon>
    </lineage>
</organism>
<dbReference type="GO" id="GO:0009736">
    <property type="term" value="P:cytokinin-activated signaling pathway"/>
    <property type="evidence" value="ECO:0007669"/>
    <property type="project" value="InterPro"/>
</dbReference>
<evidence type="ECO:0000259" key="7">
    <source>
        <dbReference type="PROSITE" id="PS50110"/>
    </source>
</evidence>
<dbReference type="InterPro" id="IPR045279">
    <property type="entry name" value="ARR-like"/>
</dbReference>
<keyword evidence="5" id="KW-0539">Nucleus</keyword>
<accession>A0A5A7TFJ7</accession>
<keyword evidence="3" id="KW-0805">Transcription regulation</keyword>
<comment type="subcellular location">
    <subcellularLocation>
        <location evidence="1">Nucleus</location>
    </subcellularLocation>
</comment>
<comment type="caution">
    <text evidence="8">The sequence shown here is derived from an EMBL/GenBank/DDBJ whole genome shotgun (WGS) entry which is preliminary data.</text>
</comment>
<feature type="domain" description="Response regulatory" evidence="7">
    <location>
        <begin position="1"/>
        <end position="103"/>
    </location>
</feature>
<dbReference type="InterPro" id="IPR009057">
    <property type="entry name" value="Homeodomain-like_sf"/>
</dbReference>
<dbReference type="Proteomes" id="UP000321947">
    <property type="component" value="Unassembled WGS sequence"/>
</dbReference>
<dbReference type="GO" id="GO:0003677">
    <property type="term" value="F:DNA binding"/>
    <property type="evidence" value="ECO:0007669"/>
    <property type="project" value="InterPro"/>
</dbReference>
<evidence type="ECO:0000256" key="2">
    <source>
        <dbReference type="ARBA" id="ARBA00023012"/>
    </source>
</evidence>
<dbReference type="PANTHER" id="PTHR43874">
    <property type="entry name" value="TWO-COMPONENT RESPONSE REGULATOR"/>
    <property type="match status" value="1"/>
</dbReference>
<proteinExistence type="predicted"/>
<dbReference type="InterPro" id="IPR011006">
    <property type="entry name" value="CheY-like_superfamily"/>
</dbReference>
<keyword evidence="2" id="KW-0902">Two-component regulatory system</keyword>
<evidence type="ECO:0000313" key="9">
    <source>
        <dbReference type="EMBL" id="TYK24472.1"/>
    </source>
</evidence>
<dbReference type="PANTHER" id="PTHR43874:SF58">
    <property type="entry name" value="TWO-COMPONENT RESPONSE REGULATOR-LIKE APRR8-RELATED"/>
    <property type="match status" value="1"/>
</dbReference>
<evidence type="ECO:0000313" key="10">
    <source>
        <dbReference type="Proteomes" id="UP000321393"/>
    </source>
</evidence>
<evidence type="ECO:0000256" key="4">
    <source>
        <dbReference type="ARBA" id="ARBA00023163"/>
    </source>
</evidence>
<dbReference type="Pfam" id="PF00072">
    <property type="entry name" value="Response_reg"/>
    <property type="match status" value="1"/>
</dbReference>
<dbReference type="Gene3D" id="1.10.10.60">
    <property type="entry name" value="Homeodomain-like"/>
    <property type="match status" value="1"/>
</dbReference>
<dbReference type="InterPro" id="IPR001789">
    <property type="entry name" value="Sig_transdc_resp-reg_receiver"/>
</dbReference>
<dbReference type="Proteomes" id="UP000321393">
    <property type="component" value="Unassembled WGS sequence"/>
</dbReference>
<sequence>MLDLCRYEVVIANCAIDALRMVRERENEIHLVLTELHLPDMGSYEFLEKLVMDQKTLKKLPIVIMSDDDNEIAKLGCLFKGAMLHLVKPLTMKTIRNLWQFAIIEGIITPPPPNNDNILHNPVSVLVQRQQQKMIKITKQQPHRSKTVMKRPKLIWTQQLHNTFLHTIQALGLEKAHPKEILQHMNVPELRKENISSHLQKFRLSLKRDGDEDEEN</sequence>
<evidence type="ECO:0000256" key="5">
    <source>
        <dbReference type="ARBA" id="ARBA00023242"/>
    </source>
</evidence>
<dbReference type="EMBL" id="SSTD01003912">
    <property type="protein sequence ID" value="TYK24472.1"/>
    <property type="molecule type" value="Genomic_DNA"/>
</dbReference>
<dbReference type="AlphaFoldDB" id="A0A5A7TFJ7"/>
<evidence type="ECO:0000256" key="6">
    <source>
        <dbReference type="PROSITE-ProRule" id="PRU00169"/>
    </source>
</evidence>
<evidence type="ECO:0000313" key="8">
    <source>
        <dbReference type="EMBL" id="KAA0040029.1"/>
    </source>
</evidence>
<reference evidence="10 11" key="1">
    <citation type="submission" date="2019-08" db="EMBL/GenBank/DDBJ databases">
        <title>Draft genome sequences of two oriental melons (Cucumis melo L. var makuwa).</title>
        <authorList>
            <person name="Kwon S.-Y."/>
        </authorList>
    </citation>
    <scope>NUCLEOTIDE SEQUENCE [LARGE SCALE GENOMIC DNA]</scope>
    <source>
        <strain evidence="11">cv. Chang Bougi</strain>
        <strain evidence="10">cv. SW 3</strain>
        <tissue evidence="8">Leaf</tissue>
    </source>
</reference>
<evidence type="ECO:0000313" key="11">
    <source>
        <dbReference type="Proteomes" id="UP000321947"/>
    </source>
</evidence>
<evidence type="ECO:0000256" key="1">
    <source>
        <dbReference type="ARBA" id="ARBA00004123"/>
    </source>
</evidence>
<dbReference type="Gene3D" id="3.40.50.2300">
    <property type="match status" value="1"/>
</dbReference>
<dbReference type="SUPFAM" id="SSF52172">
    <property type="entry name" value="CheY-like"/>
    <property type="match status" value="1"/>
</dbReference>
<comment type="caution">
    <text evidence="6">Lacks conserved residue(s) required for the propagation of feature annotation.</text>
</comment>
<dbReference type="GO" id="GO:0005634">
    <property type="term" value="C:nucleus"/>
    <property type="evidence" value="ECO:0007669"/>
    <property type="project" value="UniProtKB-SubCell"/>
</dbReference>
<dbReference type="OrthoDB" id="21225at2759"/>
<keyword evidence="4" id="KW-0804">Transcription</keyword>
<dbReference type="PROSITE" id="PS50110">
    <property type="entry name" value="RESPONSE_REGULATORY"/>
    <property type="match status" value="1"/>
</dbReference>
<dbReference type="GO" id="GO:0000160">
    <property type="term" value="P:phosphorelay signal transduction system"/>
    <property type="evidence" value="ECO:0007669"/>
    <property type="project" value="UniProtKB-KW"/>
</dbReference>
<dbReference type="NCBIfam" id="TIGR01557">
    <property type="entry name" value="myb_SHAQKYF"/>
    <property type="match status" value="1"/>
</dbReference>
<dbReference type="FunFam" id="1.10.10.60:FF:000007">
    <property type="entry name" value="Two-component response regulator"/>
    <property type="match status" value="1"/>
</dbReference>
<dbReference type="SUPFAM" id="SSF46689">
    <property type="entry name" value="Homeodomain-like"/>
    <property type="match status" value="1"/>
</dbReference>
<dbReference type="InterPro" id="IPR006447">
    <property type="entry name" value="Myb_dom_plants"/>
</dbReference>
<evidence type="ECO:0000256" key="3">
    <source>
        <dbReference type="ARBA" id="ARBA00023015"/>
    </source>
</evidence>
<protein>
    <submittedName>
        <fullName evidence="8">Two-component response regulator ARR10-like</fullName>
    </submittedName>
</protein>
<gene>
    <name evidence="9" type="ORF">E5676_scaffold266G00130</name>
    <name evidence="8" type="ORF">E6C27_scaffold122G003150</name>
</gene>